<feature type="chain" id="PRO_5021976738" evidence="1">
    <location>
        <begin position="21"/>
        <end position="127"/>
    </location>
</feature>
<evidence type="ECO:0000313" key="3">
    <source>
        <dbReference type="Proteomes" id="UP000320643"/>
    </source>
</evidence>
<accession>A0A552V5V0</accession>
<dbReference type="SUPFAM" id="SSF49464">
    <property type="entry name" value="Carboxypeptidase regulatory domain-like"/>
    <property type="match status" value="1"/>
</dbReference>
<dbReference type="Proteomes" id="UP000320643">
    <property type="component" value="Unassembled WGS sequence"/>
</dbReference>
<dbReference type="EMBL" id="VJVZ01000003">
    <property type="protein sequence ID" value="TRW25843.1"/>
    <property type="molecule type" value="Genomic_DNA"/>
</dbReference>
<dbReference type="GO" id="GO:0004180">
    <property type="term" value="F:carboxypeptidase activity"/>
    <property type="evidence" value="ECO:0007669"/>
    <property type="project" value="UniProtKB-KW"/>
</dbReference>
<feature type="signal peptide" evidence="1">
    <location>
        <begin position="1"/>
        <end position="20"/>
    </location>
</feature>
<dbReference type="InterPro" id="IPR008969">
    <property type="entry name" value="CarboxyPept-like_regulatory"/>
</dbReference>
<keyword evidence="2" id="KW-0121">Carboxypeptidase</keyword>
<dbReference type="Gene3D" id="2.60.40.1120">
    <property type="entry name" value="Carboxypeptidase-like, regulatory domain"/>
    <property type="match status" value="1"/>
</dbReference>
<gene>
    <name evidence="2" type="ORF">FMM05_06370</name>
</gene>
<comment type="caution">
    <text evidence="2">The sequence shown here is derived from an EMBL/GenBank/DDBJ whole genome shotgun (WGS) entry which is preliminary data.</text>
</comment>
<protein>
    <submittedName>
        <fullName evidence="2">Carboxypeptidase-like regulatory domain-containing protein</fullName>
    </submittedName>
</protein>
<proteinExistence type="predicted"/>
<dbReference type="AlphaFoldDB" id="A0A552V5V0"/>
<dbReference type="OrthoDB" id="914976at2"/>
<dbReference type="RefSeq" id="WP_143372507.1">
    <property type="nucleotide sequence ID" value="NZ_VJVZ01000003.1"/>
</dbReference>
<keyword evidence="3" id="KW-1185">Reference proteome</keyword>
<keyword evidence="2" id="KW-0645">Protease</keyword>
<dbReference type="Pfam" id="PF13715">
    <property type="entry name" value="CarbopepD_reg_2"/>
    <property type="match status" value="1"/>
</dbReference>
<evidence type="ECO:0000313" key="2">
    <source>
        <dbReference type="EMBL" id="TRW25843.1"/>
    </source>
</evidence>
<evidence type="ECO:0000256" key="1">
    <source>
        <dbReference type="SAM" id="SignalP"/>
    </source>
</evidence>
<sequence>MKLTLQYFVILFMCCNSLFAQTSAIIKDKTTNQPVPYVNIWVDGKNIGTTANENGSFNLPALADDAMLVLSAIGYETLQVSALNLPQYILLSPAAIELQEVVIGKKNNIEACTGKFSQADIYRYFAC</sequence>
<keyword evidence="1" id="KW-0732">Signal</keyword>
<name>A0A552V5V0_9FLAO</name>
<organism evidence="2 3">
    <name type="scientific">Flavobacterium zepuense</name>
    <dbReference type="NCBI Taxonomy" id="2593302"/>
    <lineage>
        <taxon>Bacteria</taxon>
        <taxon>Pseudomonadati</taxon>
        <taxon>Bacteroidota</taxon>
        <taxon>Flavobacteriia</taxon>
        <taxon>Flavobacteriales</taxon>
        <taxon>Flavobacteriaceae</taxon>
        <taxon>Flavobacterium</taxon>
    </lineage>
</organism>
<keyword evidence="2" id="KW-0378">Hydrolase</keyword>
<reference evidence="2 3" key="1">
    <citation type="submission" date="2019-07" db="EMBL/GenBank/DDBJ databases">
        <title>Flavobacterium sp. nov., isolated from glacier ice.</title>
        <authorList>
            <person name="Liu Q."/>
            <person name="Xin Y.-H."/>
        </authorList>
    </citation>
    <scope>NUCLEOTIDE SEQUENCE [LARGE SCALE GENOMIC DNA]</scope>
    <source>
        <strain evidence="2 3">ZT4R6</strain>
    </source>
</reference>